<sequence>MIEILFFIVFQAPELELPKVTIYGERTSTEVVKESLLPDSASPLPAIGEYKPKTVKLRARDVVRIKNYTTRLRAEVGSSERIRIYTGLNRYSLSALYGKDVTGLKEVVGLNLGLPHIRAHYLNLSFKGGGELLGRRYSAACLKFSFVRTSISFDGGFVRSVLSRDEHNLITFDATYNANHLDVGNKTKVYINEDFISSVSVRFPLCMSNFTLSPGIFAALSNSENLSRVYPILSVMSVLSKFSLSLSYSPYTTILDGNELLVVNSFSCEAHHGLNTGSLIELTLDSEYGRIRAGYRENYPVFYYDTTLYSIGDTGVYFIGARTEWNGYTLDVEYRHNVTDYMPYLSISPEVILKWGGLDCSLSSPIVFRRDPAGSYTVPTVSLLYTVFRTLSLVFDVRIPLGETELWKGCDKESNRIYLGVALNL</sequence>
<protein>
    <submittedName>
        <fullName evidence="1">Uncharacterized protein</fullName>
    </submittedName>
</protein>
<accession>A0A235BME8</accession>
<gene>
    <name evidence="1" type="ORF">CH333_10690</name>
</gene>
<organism evidence="1 2">
    <name type="scientific">candidate division WOR-3 bacterium JGI_Cruoil_03_44_89</name>
    <dbReference type="NCBI Taxonomy" id="1973748"/>
    <lineage>
        <taxon>Bacteria</taxon>
        <taxon>Bacteria division WOR-3</taxon>
    </lineage>
</organism>
<dbReference type="AlphaFoldDB" id="A0A235BME8"/>
<proteinExistence type="predicted"/>
<evidence type="ECO:0000313" key="1">
    <source>
        <dbReference type="EMBL" id="OYD13630.1"/>
    </source>
</evidence>
<name>A0A235BME8_UNCW3</name>
<dbReference type="EMBL" id="NOZQ01000230">
    <property type="protein sequence ID" value="OYD13630.1"/>
    <property type="molecule type" value="Genomic_DNA"/>
</dbReference>
<reference evidence="1 2" key="1">
    <citation type="submission" date="2017-07" db="EMBL/GenBank/DDBJ databases">
        <title>Recovery of genomes from metagenomes via a dereplication, aggregation, and scoring strategy.</title>
        <authorList>
            <person name="Sieber C.M."/>
            <person name="Probst A.J."/>
            <person name="Sharrar A."/>
            <person name="Thomas B.C."/>
            <person name="Hess M."/>
            <person name="Tringe S.G."/>
            <person name="Banfield J.F."/>
        </authorList>
    </citation>
    <scope>NUCLEOTIDE SEQUENCE [LARGE SCALE GENOMIC DNA]</scope>
    <source>
        <strain evidence="1">JGI_Cruoil_03_44_89</strain>
    </source>
</reference>
<comment type="caution">
    <text evidence="1">The sequence shown here is derived from an EMBL/GenBank/DDBJ whole genome shotgun (WGS) entry which is preliminary data.</text>
</comment>
<evidence type="ECO:0000313" key="2">
    <source>
        <dbReference type="Proteomes" id="UP000215215"/>
    </source>
</evidence>
<dbReference type="Proteomes" id="UP000215215">
    <property type="component" value="Unassembled WGS sequence"/>
</dbReference>